<dbReference type="Proteomes" id="UP000039865">
    <property type="component" value="Unassembled WGS sequence"/>
</dbReference>
<dbReference type="EMBL" id="CCKQ01013707">
    <property type="protein sequence ID" value="CDW85406.1"/>
    <property type="molecule type" value="Genomic_DNA"/>
</dbReference>
<reference evidence="1 2" key="1">
    <citation type="submission" date="2014-06" db="EMBL/GenBank/DDBJ databases">
        <authorList>
            <person name="Swart Estienne"/>
        </authorList>
    </citation>
    <scope>NUCLEOTIDE SEQUENCE [LARGE SCALE GENOMIC DNA]</scope>
    <source>
        <strain evidence="1 2">130c</strain>
    </source>
</reference>
<proteinExistence type="predicted"/>
<name>A0A078ATX6_STYLE</name>
<gene>
    <name evidence="1" type="primary">Contig18138.g19282</name>
    <name evidence="1" type="ORF">STYLEM_14481</name>
</gene>
<dbReference type="AlphaFoldDB" id="A0A078ATX6"/>
<protein>
    <submittedName>
        <fullName evidence="1">Uncharacterized protein</fullName>
    </submittedName>
</protein>
<keyword evidence="2" id="KW-1185">Reference proteome</keyword>
<accession>A0A078ATX6</accession>
<organism evidence="1 2">
    <name type="scientific">Stylonychia lemnae</name>
    <name type="common">Ciliate</name>
    <dbReference type="NCBI Taxonomy" id="5949"/>
    <lineage>
        <taxon>Eukaryota</taxon>
        <taxon>Sar</taxon>
        <taxon>Alveolata</taxon>
        <taxon>Ciliophora</taxon>
        <taxon>Intramacronucleata</taxon>
        <taxon>Spirotrichea</taxon>
        <taxon>Stichotrichia</taxon>
        <taxon>Sporadotrichida</taxon>
        <taxon>Oxytrichidae</taxon>
        <taxon>Stylonychinae</taxon>
        <taxon>Stylonychia</taxon>
    </lineage>
</organism>
<evidence type="ECO:0000313" key="2">
    <source>
        <dbReference type="Proteomes" id="UP000039865"/>
    </source>
</evidence>
<dbReference type="InParanoid" id="A0A078ATX6"/>
<sequence length="271" mass="30569">MTTFSYKTKQLKFTLASNQVQKINLEERNNLLYFHLRANYNTLTQYSHFILRVSDYNGPSWDNPCSSGGIQTEDTTSYSTYNIGSNGINGDQQGIWQSVSFYHQATPNVNVLRYLSNNQNVKIYYATKTAGDFRKIYGTCRFYSNPAAPIVQNRTGQPIDSQNGGISIGSKRYFIQLEQFIQCSGYPLTTEMKLSSNQPLPSFIKFDPILFTLTITPNQASAEGILNLVYSAFIIESSGYSNSTNIQIEFLPNSPPKAIQNFQTDIVIFAH</sequence>
<evidence type="ECO:0000313" key="1">
    <source>
        <dbReference type="EMBL" id="CDW85406.1"/>
    </source>
</evidence>